<name>A0A4R8F9N5_9RHOB</name>
<dbReference type="Proteomes" id="UP000295484">
    <property type="component" value="Unassembled WGS sequence"/>
</dbReference>
<feature type="domain" description="Transposase IS66 central" evidence="1">
    <location>
        <begin position="34"/>
        <end position="82"/>
    </location>
</feature>
<protein>
    <submittedName>
        <fullName evidence="2">Transposase IS66 family protein</fullName>
    </submittedName>
</protein>
<dbReference type="EMBL" id="SOEB01000031">
    <property type="protein sequence ID" value="TDX22229.1"/>
    <property type="molecule type" value="Genomic_DNA"/>
</dbReference>
<evidence type="ECO:0000259" key="1">
    <source>
        <dbReference type="Pfam" id="PF03050"/>
    </source>
</evidence>
<reference evidence="2 3" key="1">
    <citation type="submission" date="2019-03" db="EMBL/GenBank/DDBJ databases">
        <title>Genomic Encyclopedia of Type Strains, Phase IV (KMG-IV): sequencing the most valuable type-strain genomes for metagenomic binning, comparative biology and taxonomic classification.</title>
        <authorList>
            <person name="Goeker M."/>
        </authorList>
    </citation>
    <scope>NUCLEOTIDE SEQUENCE [LARGE SCALE GENOMIC DNA]</scope>
    <source>
        <strain evidence="2 3">JA181</strain>
    </source>
</reference>
<gene>
    <name evidence="2" type="ORF">EV657_13111</name>
</gene>
<evidence type="ECO:0000313" key="2">
    <source>
        <dbReference type="EMBL" id="TDX22229.1"/>
    </source>
</evidence>
<dbReference type="AlphaFoldDB" id="A0A4R8F9N5"/>
<proteinExistence type="predicted"/>
<evidence type="ECO:0000313" key="3">
    <source>
        <dbReference type="Proteomes" id="UP000295484"/>
    </source>
</evidence>
<accession>A0A4R8F9N5</accession>
<dbReference type="Pfam" id="PF03050">
    <property type="entry name" value="DDE_Tnp_IS66"/>
    <property type="match status" value="1"/>
</dbReference>
<dbReference type="InterPro" id="IPR004291">
    <property type="entry name" value="Transposase_IS66_central"/>
</dbReference>
<comment type="caution">
    <text evidence="2">The sequence shown here is derived from an EMBL/GenBank/DDBJ whole genome shotgun (WGS) entry which is preliminary data.</text>
</comment>
<sequence length="120" mass="13347">MPPGADVLRNAVSSQPAGEIAATPELEKVSTRFVPPYRLFSEIFARLGAEIPDTTLVDWCGGAMKELAPLIDKIGKGVKQGRIWVYVRDRIHDHKINRLDEILPWNWKPQAAETARSDAA</sequence>
<organism evidence="2 3">
    <name type="scientific">Rhodovulum visakhapatnamense</name>
    <dbReference type="NCBI Taxonomy" id="364297"/>
    <lineage>
        <taxon>Bacteria</taxon>
        <taxon>Pseudomonadati</taxon>
        <taxon>Pseudomonadota</taxon>
        <taxon>Alphaproteobacteria</taxon>
        <taxon>Rhodobacterales</taxon>
        <taxon>Paracoccaceae</taxon>
        <taxon>Rhodovulum</taxon>
    </lineage>
</organism>